<accession>A0A926XY31</accession>
<gene>
    <name evidence="1" type="ORF">IC229_19680</name>
</gene>
<comment type="caution">
    <text evidence="1">The sequence shown here is derived from an EMBL/GenBank/DDBJ whole genome shotgun (WGS) entry which is preliminary data.</text>
</comment>
<dbReference type="Proteomes" id="UP000598820">
    <property type="component" value="Unassembled WGS sequence"/>
</dbReference>
<proteinExistence type="predicted"/>
<organism evidence="1 2">
    <name type="scientific">Spirosoma profusum</name>
    <dbReference type="NCBI Taxonomy" id="2771354"/>
    <lineage>
        <taxon>Bacteria</taxon>
        <taxon>Pseudomonadati</taxon>
        <taxon>Bacteroidota</taxon>
        <taxon>Cytophagia</taxon>
        <taxon>Cytophagales</taxon>
        <taxon>Cytophagaceae</taxon>
        <taxon>Spirosoma</taxon>
    </lineage>
</organism>
<reference evidence="1" key="1">
    <citation type="submission" date="2020-09" db="EMBL/GenBank/DDBJ databases">
        <authorList>
            <person name="Kim M.K."/>
        </authorList>
    </citation>
    <scope>NUCLEOTIDE SEQUENCE</scope>
    <source>
        <strain evidence="1">BT702</strain>
    </source>
</reference>
<evidence type="ECO:0000313" key="1">
    <source>
        <dbReference type="EMBL" id="MBD2702877.1"/>
    </source>
</evidence>
<protein>
    <submittedName>
        <fullName evidence="1">Uncharacterized protein</fullName>
    </submittedName>
</protein>
<name>A0A926XY31_9BACT</name>
<dbReference type="EMBL" id="JACWZY010000017">
    <property type="protein sequence ID" value="MBD2702877.1"/>
    <property type="molecule type" value="Genomic_DNA"/>
</dbReference>
<dbReference type="RefSeq" id="WP_190888716.1">
    <property type="nucleotide sequence ID" value="NZ_JACWZY010000017.1"/>
</dbReference>
<sequence length="52" mass="6108">MKSTKAAKRDTYLLMPGLDWSGLDWPNLAWLVVTWTVCHWSRVNAFLYTCNF</sequence>
<evidence type="ECO:0000313" key="2">
    <source>
        <dbReference type="Proteomes" id="UP000598820"/>
    </source>
</evidence>
<dbReference type="AlphaFoldDB" id="A0A926XY31"/>
<keyword evidence="2" id="KW-1185">Reference proteome</keyword>